<organism evidence="1 2">
    <name type="scientific">Eilatimonas milleporae</name>
    <dbReference type="NCBI Taxonomy" id="911205"/>
    <lineage>
        <taxon>Bacteria</taxon>
        <taxon>Pseudomonadati</taxon>
        <taxon>Pseudomonadota</taxon>
        <taxon>Alphaproteobacteria</taxon>
        <taxon>Kordiimonadales</taxon>
        <taxon>Kordiimonadaceae</taxon>
        <taxon>Eilatimonas</taxon>
    </lineage>
</organism>
<protein>
    <submittedName>
        <fullName evidence="1">Methyltransferase family protein</fullName>
    </submittedName>
</protein>
<dbReference type="Proteomes" id="UP000271227">
    <property type="component" value="Unassembled WGS sequence"/>
</dbReference>
<evidence type="ECO:0000313" key="1">
    <source>
        <dbReference type="EMBL" id="RMB01542.1"/>
    </source>
</evidence>
<keyword evidence="2" id="KW-1185">Reference proteome</keyword>
<dbReference type="InterPro" id="IPR029063">
    <property type="entry name" value="SAM-dependent_MTases_sf"/>
</dbReference>
<dbReference type="GO" id="GO:0032259">
    <property type="term" value="P:methylation"/>
    <property type="evidence" value="ECO:0007669"/>
    <property type="project" value="UniProtKB-KW"/>
</dbReference>
<name>A0A3M0BWY4_9PROT</name>
<dbReference type="GO" id="GO:0008168">
    <property type="term" value="F:methyltransferase activity"/>
    <property type="evidence" value="ECO:0007669"/>
    <property type="project" value="UniProtKB-KW"/>
</dbReference>
<evidence type="ECO:0000313" key="2">
    <source>
        <dbReference type="Proteomes" id="UP000271227"/>
    </source>
</evidence>
<comment type="caution">
    <text evidence="1">The sequence shown here is derived from an EMBL/GenBank/DDBJ whole genome shotgun (WGS) entry which is preliminary data.</text>
</comment>
<keyword evidence="1" id="KW-0489">Methyltransferase</keyword>
<keyword evidence="1" id="KW-0808">Transferase</keyword>
<dbReference type="AlphaFoldDB" id="A0A3M0BWY4"/>
<accession>A0A3M0BWY4</accession>
<dbReference type="SUPFAM" id="SSF53335">
    <property type="entry name" value="S-adenosyl-L-methionine-dependent methyltransferases"/>
    <property type="match status" value="1"/>
</dbReference>
<dbReference type="InParanoid" id="A0A3M0BWY4"/>
<sequence length="310" mass="33281">MHASNSELWTGYWQSGRIDTGMGAPTDNGKDGFSAFWQMLVGELPDDARIIDLGTGNGAVPRHLNRAAKCLGKTISIIGIDAASIDPTRTLGMDADGLAGVTFIGDTDLTKTGFGDGSFQGATSQFAIEHAEAGKAVPELLRILDSGAPFQLLLLHASSPLVLSFVRQIGEIDTLMADDGLVPAMRHVLEEPSTRATDALEKAGRMHMERYGENLSPIAEEIFAAVAILINSADVPLPVRRQAASRMDMRLKDEQARLHQLARAAMDENAAHDLRDLFQTAGAASLALERMYDEDERAVLGWALTGQCAP</sequence>
<gene>
    <name evidence="1" type="ORF">BXY39_3729</name>
</gene>
<dbReference type="Gene3D" id="3.40.50.150">
    <property type="entry name" value="Vaccinia Virus protein VP39"/>
    <property type="match status" value="1"/>
</dbReference>
<proteinExistence type="predicted"/>
<dbReference type="EMBL" id="REFR01000016">
    <property type="protein sequence ID" value="RMB01542.1"/>
    <property type="molecule type" value="Genomic_DNA"/>
</dbReference>
<reference evidence="1 2" key="1">
    <citation type="submission" date="2018-10" db="EMBL/GenBank/DDBJ databases">
        <title>Genomic Encyclopedia of Archaeal and Bacterial Type Strains, Phase II (KMG-II): from individual species to whole genera.</title>
        <authorList>
            <person name="Goeker M."/>
        </authorList>
    </citation>
    <scope>NUCLEOTIDE SEQUENCE [LARGE SCALE GENOMIC DNA]</scope>
    <source>
        <strain evidence="1 2">DSM 25217</strain>
    </source>
</reference>